<accession>A0A6I4V1N9</accession>
<dbReference type="RefSeq" id="WP_160731414.1">
    <property type="nucleotide sequence ID" value="NZ_WTYP01000002.1"/>
</dbReference>
<evidence type="ECO:0000313" key="2">
    <source>
        <dbReference type="Proteomes" id="UP000471435"/>
    </source>
</evidence>
<dbReference type="GO" id="GO:0005524">
    <property type="term" value="F:ATP binding"/>
    <property type="evidence" value="ECO:0007669"/>
    <property type="project" value="UniProtKB-KW"/>
</dbReference>
<sequence>MKNLAEQVSIGRRFQKAIRIDADLEKAEALEGYICPQSSAEVLTSMATHVAENKHGAFTWTGPYGSGKSSLILILSALLSTDKGLRAKAEALVGEATIDKFRQGFPIGGSGWVTVAAVGRRSALPGILGAAILEAKLDVREPKRWTDETLLSVLQALLDSPKQHRIILFLDELGKVLESVAQEGGDLHLLQQVAELASRSGGRLIFVGILHQAFDEYANRMARDVRDEWSKIQGRYVDLIVNTAGEEQIDLLSRAIETRRIPDNFGTKVEGVTKELALPSASTRKSFNALLTECWPLHPVVAMLLGPISRRRFGQNQRSLFGFLNSAEPQGFQDFLQRGCDDDLYYPCHLWDYLQVNLEPSIMASPDGHRWAIAAEAIARCESLGGDEEHLQLLKTIAVIDLFKDRSNVLASPRLLQHALPQKMSMKAVDEVLGQLSQWSLIVFRRHVGAYAVFAGSDFDIDGAIDEALSALGEVDFKRLNELAGLQPILAKRHYHETGAFRWFDIEIGPLLGAQERIKCFEPRADSIGLFLLCVPTENEAEDEADDIARAAVGSADGFDAVIGISPRSWTVASLARELLAVESVSHDRAELQGDPVARREVAARLADLQTRLGTQVQRTFNSALWHLRYEKPQSFAQYQLSSLASDLADNRFQRSPMIKNELLNREKPSANAVAAQNALLRRMVIDEGSERLGIKGFPAEGGLLASLLEATGLYRKHKKELRFRAPTTADPARLGPLWEAADSFLSENSDRSVLLSEIYALWGSEPFGLKPGLRPILAVAYILSKRTEVAFYRQRIFQARFTDLDVDYLSKDPTDIQLRWMNLNDIGRRLLSGLAAVVRDVDSANELSNLEPIDVGRGLISIYVSLPPWGKRTMRLSEGTIHIRSLLKKANDPNQLIFNDLPQLAGGNDLESTIEFDAVIKSVRNALSELANAYPQMLMRLADNMLAELQVPNASAQALSELRARSENIKDLGGDFRLNAFVNRLSRYEGSMEDIEGLAGLATNKPSRDWIDADLDDAAIALTELAQQFNKSETVARVKGRTDKRHAMAVVLGIDGRPAPQMSEFDISDAELAKAREIAKALEERLSEEGVLDNKIKLAALAELSSHYMRASIEKRGKATSAKESAL</sequence>
<evidence type="ECO:0000313" key="1">
    <source>
        <dbReference type="EMBL" id="MXP48209.1"/>
    </source>
</evidence>
<dbReference type="Proteomes" id="UP000471435">
    <property type="component" value="Unassembled WGS sequence"/>
</dbReference>
<keyword evidence="1" id="KW-0547">Nucleotide-binding</keyword>
<organism evidence="1 2">
    <name type="scientific">Pontixanthobacter luteolus</name>
    <dbReference type="NCBI Taxonomy" id="295089"/>
    <lineage>
        <taxon>Bacteria</taxon>
        <taxon>Pseudomonadati</taxon>
        <taxon>Pseudomonadota</taxon>
        <taxon>Alphaproteobacteria</taxon>
        <taxon>Sphingomonadales</taxon>
        <taxon>Erythrobacteraceae</taxon>
        <taxon>Pontixanthobacter</taxon>
    </lineage>
</organism>
<dbReference type="OrthoDB" id="856045at2"/>
<proteinExistence type="predicted"/>
<dbReference type="SUPFAM" id="SSF52540">
    <property type="entry name" value="P-loop containing nucleoside triphosphate hydrolases"/>
    <property type="match status" value="1"/>
</dbReference>
<dbReference type="AlphaFoldDB" id="A0A6I4V1N9"/>
<keyword evidence="1" id="KW-0067">ATP-binding</keyword>
<protein>
    <submittedName>
        <fullName evidence="1">ATP-binding protein</fullName>
    </submittedName>
</protein>
<name>A0A6I4V1N9_9SPHN</name>
<keyword evidence="2" id="KW-1185">Reference proteome</keyword>
<comment type="caution">
    <text evidence="1">The sequence shown here is derived from an EMBL/GenBank/DDBJ whole genome shotgun (WGS) entry which is preliminary data.</text>
</comment>
<gene>
    <name evidence="1" type="ORF">GRI43_12510</name>
</gene>
<dbReference type="InterPro" id="IPR027417">
    <property type="entry name" value="P-loop_NTPase"/>
</dbReference>
<dbReference type="EMBL" id="WTYP01000002">
    <property type="protein sequence ID" value="MXP48209.1"/>
    <property type="molecule type" value="Genomic_DNA"/>
</dbReference>
<reference evidence="1 2" key="1">
    <citation type="submission" date="2019-12" db="EMBL/GenBank/DDBJ databases">
        <title>Genomic-based taxomic classification of the family Erythrobacteraceae.</title>
        <authorList>
            <person name="Xu L."/>
        </authorList>
    </citation>
    <scope>NUCLEOTIDE SEQUENCE [LARGE SCALE GENOMIC DNA]</scope>
    <source>
        <strain evidence="1 2">SW-109</strain>
    </source>
</reference>